<proteinExistence type="predicted"/>
<feature type="non-terminal residue" evidence="1">
    <location>
        <position position="1"/>
    </location>
</feature>
<name>A0A0F9FLX9_9ZZZZ</name>
<sequence length="228" mass="26905">IEMKELLLQSKEELLESANKLKFKVDRSSKEDDLRDSIMNESIRQTVEIEERVRLKYQEQRKMKNDIAEIRAEADIRHIKLEIPQEPTLTDIIRLKKQLNLSIKELKPSPETIAIEKSKKVYAIFRNLQQKDEDVHFNVGGKYWFHLWPGKVYVIPEWLINYCRRTAIEPNYEKKILRTLETAQTDEWVEQSVRAESEQRWSFETLGDAPKDASFGIVVDSDILKSSK</sequence>
<comment type="caution">
    <text evidence="1">The sequence shown here is derived from an EMBL/GenBank/DDBJ whole genome shotgun (WGS) entry which is preliminary data.</text>
</comment>
<dbReference type="EMBL" id="LAZR01020885">
    <property type="protein sequence ID" value="KKL87248.1"/>
    <property type="molecule type" value="Genomic_DNA"/>
</dbReference>
<reference evidence="1" key="1">
    <citation type="journal article" date="2015" name="Nature">
        <title>Complex archaea that bridge the gap between prokaryotes and eukaryotes.</title>
        <authorList>
            <person name="Spang A."/>
            <person name="Saw J.H."/>
            <person name="Jorgensen S.L."/>
            <person name="Zaremba-Niedzwiedzka K."/>
            <person name="Martijn J."/>
            <person name="Lind A.E."/>
            <person name="van Eijk R."/>
            <person name="Schleper C."/>
            <person name="Guy L."/>
            <person name="Ettema T.J."/>
        </authorList>
    </citation>
    <scope>NUCLEOTIDE SEQUENCE</scope>
</reference>
<gene>
    <name evidence="1" type="ORF">LCGC14_1936660</name>
</gene>
<accession>A0A0F9FLX9</accession>
<protein>
    <submittedName>
        <fullName evidence="1">Uncharacterized protein</fullName>
    </submittedName>
</protein>
<organism evidence="1">
    <name type="scientific">marine sediment metagenome</name>
    <dbReference type="NCBI Taxonomy" id="412755"/>
    <lineage>
        <taxon>unclassified sequences</taxon>
        <taxon>metagenomes</taxon>
        <taxon>ecological metagenomes</taxon>
    </lineage>
</organism>
<evidence type="ECO:0000313" key="1">
    <source>
        <dbReference type="EMBL" id="KKL87248.1"/>
    </source>
</evidence>
<dbReference type="AlphaFoldDB" id="A0A0F9FLX9"/>